<feature type="transmembrane region" description="Helical" evidence="8">
    <location>
        <begin position="419"/>
        <end position="437"/>
    </location>
</feature>
<feature type="transmembrane region" description="Helical" evidence="8">
    <location>
        <begin position="169"/>
        <end position="187"/>
    </location>
</feature>
<feature type="transmembrane region" description="Helical" evidence="8">
    <location>
        <begin position="270"/>
        <end position="289"/>
    </location>
</feature>
<feature type="compositionally biased region" description="Low complexity" evidence="7">
    <location>
        <begin position="449"/>
        <end position="461"/>
    </location>
</feature>
<evidence type="ECO:0000313" key="10">
    <source>
        <dbReference type="EMBL" id="MBU3870599.1"/>
    </source>
</evidence>
<feature type="transmembrane region" description="Helical" evidence="8">
    <location>
        <begin position="193"/>
        <end position="213"/>
    </location>
</feature>
<dbReference type="EMBL" id="JAHLEM010000805">
    <property type="protein sequence ID" value="MBU3870599.1"/>
    <property type="molecule type" value="Genomic_DNA"/>
</dbReference>
<keyword evidence="6 8" id="KW-0472">Membrane</keyword>
<dbReference type="InterPro" id="IPR020846">
    <property type="entry name" value="MFS_dom"/>
</dbReference>
<dbReference type="CDD" id="cd17369">
    <property type="entry name" value="MFS_ShiA_like"/>
    <property type="match status" value="1"/>
</dbReference>
<feature type="transmembrane region" description="Helical" evidence="8">
    <location>
        <begin position="21"/>
        <end position="47"/>
    </location>
</feature>
<dbReference type="InterPro" id="IPR005828">
    <property type="entry name" value="MFS_sugar_transport-like"/>
</dbReference>
<feature type="transmembrane region" description="Helical" evidence="8">
    <location>
        <begin position="325"/>
        <end position="344"/>
    </location>
</feature>
<feature type="transmembrane region" description="Helical" evidence="8">
    <location>
        <begin position="350"/>
        <end position="368"/>
    </location>
</feature>
<comment type="caution">
    <text evidence="10">The sequence shown here is derived from an EMBL/GenBank/DDBJ whole genome shotgun (WGS) entry which is preliminary data.</text>
</comment>
<feature type="transmembrane region" description="Helical" evidence="8">
    <location>
        <begin position="94"/>
        <end position="112"/>
    </location>
</feature>
<evidence type="ECO:0000256" key="1">
    <source>
        <dbReference type="ARBA" id="ARBA00004651"/>
    </source>
</evidence>
<evidence type="ECO:0000256" key="8">
    <source>
        <dbReference type="SAM" id="Phobius"/>
    </source>
</evidence>
<name>A0ABS6CUX3_9ACTN</name>
<feature type="transmembrane region" description="Helical" evidence="8">
    <location>
        <begin position="124"/>
        <end position="148"/>
    </location>
</feature>
<feature type="region of interest" description="Disordered" evidence="7">
    <location>
        <begin position="443"/>
        <end position="477"/>
    </location>
</feature>
<dbReference type="PANTHER" id="PTHR43045">
    <property type="entry name" value="SHIKIMATE TRANSPORTER"/>
    <property type="match status" value="1"/>
</dbReference>
<evidence type="ECO:0000256" key="2">
    <source>
        <dbReference type="ARBA" id="ARBA00022448"/>
    </source>
</evidence>
<keyword evidence="4 8" id="KW-0812">Transmembrane</keyword>
<organism evidence="10 11">
    <name type="scientific">Streptomyces niphimycinicus</name>
    <dbReference type="NCBI Taxonomy" id="2842201"/>
    <lineage>
        <taxon>Bacteria</taxon>
        <taxon>Bacillati</taxon>
        <taxon>Actinomycetota</taxon>
        <taxon>Actinomycetes</taxon>
        <taxon>Kitasatosporales</taxon>
        <taxon>Streptomycetaceae</taxon>
        <taxon>Streptomyces</taxon>
    </lineage>
</organism>
<protein>
    <submittedName>
        <fullName evidence="10">MHS family MFS transporter</fullName>
    </submittedName>
</protein>
<feature type="domain" description="Major facilitator superfamily (MFS) profile" evidence="9">
    <location>
        <begin position="21"/>
        <end position="441"/>
    </location>
</feature>
<dbReference type="RefSeq" id="WP_216347215.1">
    <property type="nucleotide sequence ID" value="NZ_JAHLEM010000805.1"/>
</dbReference>
<evidence type="ECO:0000256" key="7">
    <source>
        <dbReference type="SAM" id="MobiDB-lite"/>
    </source>
</evidence>
<dbReference type="PANTHER" id="PTHR43045:SF1">
    <property type="entry name" value="SHIKIMATE TRANSPORTER"/>
    <property type="match status" value="1"/>
</dbReference>
<evidence type="ECO:0000313" key="11">
    <source>
        <dbReference type="Proteomes" id="UP000720508"/>
    </source>
</evidence>
<dbReference type="InterPro" id="IPR005829">
    <property type="entry name" value="Sugar_transporter_CS"/>
</dbReference>
<keyword evidence="2" id="KW-0813">Transport</keyword>
<feature type="transmembrane region" description="Helical" evidence="8">
    <location>
        <begin position="389"/>
        <end position="413"/>
    </location>
</feature>
<evidence type="ECO:0000256" key="3">
    <source>
        <dbReference type="ARBA" id="ARBA00022475"/>
    </source>
</evidence>
<accession>A0ABS6CUX3</accession>
<evidence type="ECO:0000256" key="4">
    <source>
        <dbReference type="ARBA" id="ARBA00022692"/>
    </source>
</evidence>
<feature type="transmembrane region" description="Helical" evidence="8">
    <location>
        <begin position="59"/>
        <end position="82"/>
    </location>
</feature>
<dbReference type="Pfam" id="PF00083">
    <property type="entry name" value="Sugar_tr"/>
    <property type="match status" value="1"/>
</dbReference>
<dbReference type="PROSITE" id="PS50850">
    <property type="entry name" value="MFS"/>
    <property type="match status" value="1"/>
</dbReference>
<reference evidence="10 11" key="1">
    <citation type="submission" date="2021-06" db="EMBL/GenBank/DDBJ databases">
        <authorList>
            <person name="Pan X."/>
        </authorList>
    </citation>
    <scope>NUCLEOTIDE SEQUENCE [LARGE SCALE GENOMIC DNA]</scope>
    <source>
        <strain evidence="10 11">4503</strain>
    </source>
</reference>
<gene>
    <name evidence="10" type="ORF">KN815_43130</name>
</gene>
<feature type="transmembrane region" description="Helical" evidence="8">
    <location>
        <begin position="295"/>
        <end position="313"/>
    </location>
</feature>
<dbReference type="Proteomes" id="UP000720508">
    <property type="component" value="Unassembled WGS sequence"/>
</dbReference>
<keyword evidence="5 8" id="KW-1133">Transmembrane helix</keyword>
<evidence type="ECO:0000256" key="5">
    <source>
        <dbReference type="ARBA" id="ARBA00022989"/>
    </source>
</evidence>
<keyword evidence="11" id="KW-1185">Reference proteome</keyword>
<comment type="subcellular location">
    <subcellularLocation>
        <location evidence="1">Cell membrane</location>
        <topology evidence="1">Multi-pass membrane protein</topology>
    </subcellularLocation>
</comment>
<evidence type="ECO:0000259" key="9">
    <source>
        <dbReference type="PROSITE" id="PS50850"/>
    </source>
</evidence>
<sequence length="477" mass="49994">MTTPDSPASAPPTPPGALRRIVAASLIGTTIEWYDFFLYGSAAALVFNKLFFPDSDPLVGTLLSFLTYAVGFAARPVGALVFGHYGDRLGRKKLLILSLLLMGGATCAIGLLPTHATVGSAAPVLLTALRLIQGFALGGEWGGAVLLVSEHGDPRRRGFWASWPQTGAPAGQLLATGVLSALTALLSDDAFEAWGWRVPFLLSGVLVVVGLWIRLSVDESPVFKAAQARAKARKAAADEAATEKMPLVAVLRHHWRDVLIAMGARMAENISYYVITAFVLVYATSDHVGLGKQTALNAVLIASAVHFAVIPAWGALSDRIGRRPVYLLGAVGVGAWAFPFFLLIDTKGFPALLLAVTVGLIFHGAMYAPQAAFFSEMFATRMRYSGASIGAQFSSVAAGAPAPLIATALLADYDSATPIALYVIAAALLTLVAVGVAKETRDRDLAAVEPTSAPSPRPAAEAEAEAAERTARSASAQ</sequence>
<keyword evidence="3" id="KW-1003">Cell membrane</keyword>
<dbReference type="PROSITE" id="PS00217">
    <property type="entry name" value="SUGAR_TRANSPORT_2"/>
    <property type="match status" value="1"/>
</dbReference>
<proteinExistence type="predicted"/>
<evidence type="ECO:0000256" key="6">
    <source>
        <dbReference type="ARBA" id="ARBA00023136"/>
    </source>
</evidence>